<feature type="transmembrane region" description="Helical" evidence="2">
    <location>
        <begin position="135"/>
        <end position="152"/>
    </location>
</feature>
<keyword evidence="2" id="KW-0812">Transmembrane</keyword>
<feature type="transmembrane region" description="Helical" evidence="2">
    <location>
        <begin position="101"/>
        <end position="123"/>
    </location>
</feature>
<feature type="transmembrane region" description="Helical" evidence="2">
    <location>
        <begin position="41"/>
        <end position="66"/>
    </location>
</feature>
<accession>A0A848DQH0</accession>
<organism evidence="4 5">
    <name type="scientific">Pseudonocardia bannensis</name>
    <dbReference type="NCBI Taxonomy" id="630973"/>
    <lineage>
        <taxon>Bacteria</taxon>
        <taxon>Bacillati</taxon>
        <taxon>Actinomycetota</taxon>
        <taxon>Actinomycetes</taxon>
        <taxon>Pseudonocardiales</taxon>
        <taxon>Pseudonocardiaceae</taxon>
        <taxon>Pseudonocardia</taxon>
    </lineage>
</organism>
<gene>
    <name evidence="4" type="ORF">HF519_26005</name>
</gene>
<feature type="compositionally biased region" description="Low complexity" evidence="1">
    <location>
        <begin position="13"/>
        <end position="30"/>
    </location>
</feature>
<protein>
    <recommendedName>
        <fullName evidence="3">SPW repeat-containing integral membrane domain-containing protein</fullName>
    </recommendedName>
</protein>
<evidence type="ECO:0000259" key="3">
    <source>
        <dbReference type="Pfam" id="PF03779"/>
    </source>
</evidence>
<keyword evidence="2" id="KW-0472">Membrane</keyword>
<reference evidence="4 5" key="1">
    <citation type="submission" date="2020-04" db="EMBL/GenBank/DDBJ databases">
        <authorList>
            <person name="Klaysubun C."/>
            <person name="Duangmal K."/>
            <person name="Lipun K."/>
        </authorList>
    </citation>
    <scope>NUCLEOTIDE SEQUENCE [LARGE SCALE GENOMIC DNA]</scope>
    <source>
        <strain evidence="4 5">DSM 45300</strain>
    </source>
</reference>
<dbReference type="InterPro" id="IPR005530">
    <property type="entry name" value="SPW"/>
</dbReference>
<keyword evidence="5" id="KW-1185">Reference proteome</keyword>
<dbReference type="RefSeq" id="WP_211170598.1">
    <property type="nucleotide sequence ID" value="NZ_JAAXKZ010000144.1"/>
</dbReference>
<comment type="caution">
    <text evidence="4">The sequence shown here is derived from an EMBL/GenBank/DDBJ whole genome shotgun (WGS) entry which is preliminary data.</text>
</comment>
<proteinExistence type="predicted"/>
<dbReference type="Pfam" id="PF03779">
    <property type="entry name" value="SPW"/>
    <property type="match status" value="1"/>
</dbReference>
<feature type="domain" description="SPW repeat-containing integral membrane" evidence="3">
    <location>
        <begin position="46"/>
        <end position="146"/>
    </location>
</feature>
<feature type="region of interest" description="Disordered" evidence="1">
    <location>
        <begin position="1"/>
        <end position="38"/>
    </location>
</feature>
<dbReference type="EMBL" id="JAAXKZ010000144">
    <property type="protein sequence ID" value="NMH94958.1"/>
    <property type="molecule type" value="Genomic_DNA"/>
</dbReference>
<feature type="transmembrane region" description="Helical" evidence="2">
    <location>
        <begin position="78"/>
        <end position="94"/>
    </location>
</feature>
<evidence type="ECO:0000256" key="2">
    <source>
        <dbReference type="SAM" id="Phobius"/>
    </source>
</evidence>
<dbReference type="Proteomes" id="UP000586918">
    <property type="component" value="Unassembled WGS sequence"/>
</dbReference>
<keyword evidence="2" id="KW-1133">Transmembrane helix</keyword>
<name>A0A848DQH0_9PSEU</name>
<evidence type="ECO:0000256" key="1">
    <source>
        <dbReference type="SAM" id="MobiDB-lite"/>
    </source>
</evidence>
<evidence type="ECO:0000313" key="4">
    <source>
        <dbReference type="EMBL" id="NMH94958.1"/>
    </source>
</evidence>
<dbReference type="AlphaFoldDB" id="A0A848DQH0"/>
<evidence type="ECO:0000313" key="5">
    <source>
        <dbReference type="Proteomes" id="UP000586918"/>
    </source>
</evidence>
<sequence>MTSKRRGNTWTDPVRAGRPRGTTGTAVAAGGRREDSSDGDWAGYVSALTFLAGIWLVLAPFALNYMTGSGFDASRNDLVIGATIALVAIVRTVVPVRSTALGTVNVALGAWLIIAPSLLAYTAGADALTPTWNDVLVGVIVLILAAAGALLGPRRLSTRSDAVGAGS</sequence>